<evidence type="ECO:0000313" key="2">
    <source>
        <dbReference type="Proteomes" id="UP000612282"/>
    </source>
</evidence>
<organism evidence="1 2">
    <name type="scientific">Actinoplanes couchii</name>
    <dbReference type="NCBI Taxonomy" id="403638"/>
    <lineage>
        <taxon>Bacteria</taxon>
        <taxon>Bacillati</taxon>
        <taxon>Actinomycetota</taxon>
        <taxon>Actinomycetes</taxon>
        <taxon>Micromonosporales</taxon>
        <taxon>Micromonosporaceae</taxon>
        <taxon>Actinoplanes</taxon>
    </lineage>
</organism>
<reference evidence="1 2" key="1">
    <citation type="submission" date="2021-01" db="EMBL/GenBank/DDBJ databases">
        <title>Whole genome shotgun sequence of Actinoplanes couchii NBRC 106145.</title>
        <authorList>
            <person name="Komaki H."/>
            <person name="Tamura T."/>
        </authorList>
    </citation>
    <scope>NUCLEOTIDE SEQUENCE [LARGE SCALE GENOMIC DNA]</scope>
    <source>
        <strain evidence="1 2">NBRC 106145</strain>
    </source>
</reference>
<sequence>MSRTDQTRPLWVRMAEKPGVTCIPVHDHRFGPCTLPERITADMPSGNCYWGRAGYHVVKCDGGSCSRERQVWRQEANRRDRHQVRRMLRTYDLED</sequence>
<gene>
    <name evidence="1" type="ORF">Aco03nite_079690</name>
</gene>
<accession>A0ABQ3XMD1</accession>
<evidence type="ECO:0000313" key="1">
    <source>
        <dbReference type="EMBL" id="GID59565.1"/>
    </source>
</evidence>
<keyword evidence="2" id="KW-1185">Reference proteome</keyword>
<comment type="caution">
    <text evidence="1">The sequence shown here is derived from an EMBL/GenBank/DDBJ whole genome shotgun (WGS) entry which is preliminary data.</text>
</comment>
<proteinExistence type="predicted"/>
<dbReference type="Proteomes" id="UP000612282">
    <property type="component" value="Unassembled WGS sequence"/>
</dbReference>
<dbReference type="RefSeq" id="WP_203805753.1">
    <property type="nucleotide sequence ID" value="NZ_BAAAQE010000112.1"/>
</dbReference>
<protein>
    <submittedName>
        <fullName evidence="1">Uncharacterized protein</fullName>
    </submittedName>
</protein>
<name>A0ABQ3XMD1_9ACTN</name>
<dbReference type="EMBL" id="BOMG01000097">
    <property type="protein sequence ID" value="GID59565.1"/>
    <property type="molecule type" value="Genomic_DNA"/>
</dbReference>